<dbReference type="AlphaFoldDB" id="A0A1L6TFK9"/>
<reference evidence="1 2" key="1">
    <citation type="journal article" date="2014" name="Genome Announc.">
        <title>Comparative Genome Analysis of Two Isolates of the Fish Pathogen Piscirickettsia salmonis from Different Hosts Reveals Major Differences in Virulence-Associated Secretion Systems.</title>
        <authorList>
            <person name="Bohle H."/>
            <person name="Henriquez P."/>
            <person name="Grothusen H."/>
            <person name="Navas E."/>
            <person name="Sandoval A."/>
            <person name="Bustamante F."/>
            <person name="Bustos P."/>
            <person name="Mancilla M."/>
        </authorList>
    </citation>
    <scope>NUCLEOTIDE SEQUENCE [LARGE SCALE GENOMIC DNA]</scope>
    <source>
        <strain evidence="2">B1-32597</strain>
    </source>
</reference>
<evidence type="ECO:0000313" key="2">
    <source>
        <dbReference type="Proteomes" id="UP000029558"/>
    </source>
</evidence>
<dbReference type="EMBL" id="CP012508">
    <property type="protein sequence ID" value="ALB24303.1"/>
    <property type="molecule type" value="Genomic_DNA"/>
</dbReference>
<accession>A0A1L6TFK9</accession>
<dbReference type="OrthoDB" id="9870818at2"/>
<gene>
    <name evidence="1" type="ORF">KU39_3130</name>
</gene>
<dbReference type="Proteomes" id="UP000029558">
    <property type="component" value="Chromosome"/>
</dbReference>
<proteinExistence type="predicted"/>
<name>A0A1L6TFK9_PISSA</name>
<organism evidence="1 2">
    <name type="scientific">Piscirickettsia salmonis</name>
    <dbReference type="NCBI Taxonomy" id="1238"/>
    <lineage>
        <taxon>Bacteria</taxon>
        <taxon>Pseudomonadati</taxon>
        <taxon>Pseudomonadota</taxon>
        <taxon>Gammaproteobacteria</taxon>
        <taxon>Thiotrichales</taxon>
        <taxon>Piscirickettsiaceae</taxon>
        <taxon>Piscirickettsia</taxon>
    </lineage>
</organism>
<sequence>MFAKAKAPLIISIGCVATYFIILLFQVYTPTAHEKSRKQGLVGCDKLGKQARQLCIERINSLGTHAEKTIVIKE</sequence>
<dbReference type="RefSeq" id="WP_017378435.1">
    <property type="nucleotide sequence ID" value="NZ_CP012508.1"/>
</dbReference>
<evidence type="ECO:0000313" key="1">
    <source>
        <dbReference type="EMBL" id="ALB24303.1"/>
    </source>
</evidence>
<protein>
    <submittedName>
        <fullName evidence="1">Uncharacterized protein</fullName>
    </submittedName>
</protein>